<dbReference type="EMBL" id="CP040915">
    <property type="protein sequence ID" value="QDC23854.1"/>
    <property type="molecule type" value="Genomic_DNA"/>
</dbReference>
<sequence length="45" mass="5183">MSSLARLVITAVIVQKRPVREVTATYNVSRSWVYELLARYRAEGE</sequence>
<protein>
    <recommendedName>
        <fullName evidence="3">Helix-turn-helix domain-containing protein</fullName>
    </recommendedName>
</protein>
<dbReference type="AlphaFoldDB" id="A0A5B8BZV2"/>
<dbReference type="KEGG" id="gyu:FE374_03695"/>
<dbReference type="OrthoDB" id="52928at2"/>
<name>A0A5B8BZV2_9MICO</name>
<evidence type="ECO:0000313" key="2">
    <source>
        <dbReference type="Proteomes" id="UP000314616"/>
    </source>
</evidence>
<evidence type="ECO:0008006" key="3">
    <source>
        <dbReference type="Google" id="ProtNLM"/>
    </source>
</evidence>
<evidence type="ECO:0000313" key="1">
    <source>
        <dbReference type="EMBL" id="QDC23854.1"/>
    </source>
</evidence>
<organism evidence="1 2">
    <name type="scientific">Georgenia yuyongxinii</name>
    <dbReference type="NCBI Taxonomy" id="2589797"/>
    <lineage>
        <taxon>Bacteria</taxon>
        <taxon>Bacillati</taxon>
        <taxon>Actinomycetota</taxon>
        <taxon>Actinomycetes</taxon>
        <taxon>Micrococcales</taxon>
        <taxon>Bogoriellaceae</taxon>
        <taxon>Georgenia</taxon>
    </lineage>
</organism>
<dbReference type="RefSeq" id="WP_139927296.1">
    <property type="nucleotide sequence ID" value="NZ_CP040915.1"/>
</dbReference>
<proteinExistence type="predicted"/>
<reference evidence="1 2" key="1">
    <citation type="submission" date="2019-05" db="EMBL/GenBank/DDBJ databases">
        <title>Georgenia *** sp. nov., and Georgenia *** sp. nov., isolated from the intestinal contents of plateau pika (Ochotona curzoniae) in the Qinghai-Tibet plateau of China.</title>
        <authorList>
            <person name="Tian Z."/>
        </authorList>
    </citation>
    <scope>NUCLEOTIDE SEQUENCE [LARGE SCALE GENOMIC DNA]</scope>
    <source>
        <strain evidence="1 2">Z443</strain>
    </source>
</reference>
<gene>
    <name evidence="1" type="ORF">FE374_03695</name>
</gene>
<accession>A0A5B8BZV2</accession>
<dbReference type="Proteomes" id="UP000314616">
    <property type="component" value="Chromosome"/>
</dbReference>